<dbReference type="InParanoid" id="W4KNE1"/>
<dbReference type="STRING" id="747525.W4KNE1"/>
<feature type="compositionally biased region" description="Pro residues" evidence="1">
    <location>
        <begin position="507"/>
        <end position="522"/>
    </location>
</feature>
<feature type="compositionally biased region" description="Basic residues" evidence="1">
    <location>
        <begin position="673"/>
        <end position="686"/>
    </location>
</feature>
<proteinExistence type="predicted"/>
<dbReference type="EMBL" id="KI925454">
    <property type="protein sequence ID" value="ETW86900.1"/>
    <property type="molecule type" value="Genomic_DNA"/>
</dbReference>
<feature type="region of interest" description="Disordered" evidence="1">
    <location>
        <begin position="236"/>
        <end position="299"/>
    </location>
</feature>
<accession>W4KNE1</accession>
<dbReference type="GO" id="GO:0030041">
    <property type="term" value="P:actin filament polymerization"/>
    <property type="evidence" value="ECO:0007669"/>
    <property type="project" value="TreeGrafter"/>
</dbReference>
<feature type="compositionally biased region" description="Acidic residues" evidence="1">
    <location>
        <begin position="241"/>
        <end position="261"/>
    </location>
</feature>
<evidence type="ECO:0000256" key="1">
    <source>
        <dbReference type="SAM" id="MobiDB-lite"/>
    </source>
</evidence>
<dbReference type="PANTHER" id="PTHR45691">
    <property type="entry name" value="PROTEIN DIAPHANOUS"/>
    <property type="match status" value="1"/>
</dbReference>
<feature type="compositionally biased region" description="Pro residues" evidence="1">
    <location>
        <begin position="629"/>
        <end position="647"/>
    </location>
</feature>
<feature type="region of interest" description="Disordered" evidence="1">
    <location>
        <begin position="414"/>
        <end position="528"/>
    </location>
</feature>
<dbReference type="HOGENOM" id="CLU_416815_0_0_1"/>
<feature type="region of interest" description="Disordered" evidence="1">
    <location>
        <begin position="1"/>
        <end position="26"/>
    </location>
</feature>
<reference evidence="2 3" key="1">
    <citation type="journal article" date="2012" name="New Phytol.">
        <title>Insight into trade-off between wood decay and parasitism from the genome of a fungal forest pathogen.</title>
        <authorList>
            <person name="Olson A."/>
            <person name="Aerts A."/>
            <person name="Asiegbu F."/>
            <person name="Belbahri L."/>
            <person name="Bouzid O."/>
            <person name="Broberg A."/>
            <person name="Canback B."/>
            <person name="Coutinho P.M."/>
            <person name="Cullen D."/>
            <person name="Dalman K."/>
            <person name="Deflorio G."/>
            <person name="van Diepen L.T."/>
            <person name="Dunand C."/>
            <person name="Duplessis S."/>
            <person name="Durling M."/>
            <person name="Gonthier P."/>
            <person name="Grimwood J."/>
            <person name="Fossdal C.G."/>
            <person name="Hansson D."/>
            <person name="Henrissat B."/>
            <person name="Hietala A."/>
            <person name="Himmelstrand K."/>
            <person name="Hoffmeister D."/>
            <person name="Hogberg N."/>
            <person name="James T.Y."/>
            <person name="Karlsson M."/>
            <person name="Kohler A."/>
            <person name="Kues U."/>
            <person name="Lee Y.H."/>
            <person name="Lin Y.C."/>
            <person name="Lind M."/>
            <person name="Lindquist E."/>
            <person name="Lombard V."/>
            <person name="Lucas S."/>
            <person name="Lunden K."/>
            <person name="Morin E."/>
            <person name="Murat C."/>
            <person name="Park J."/>
            <person name="Raffaello T."/>
            <person name="Rouze P."/>
            <person name="Salamov A."/>
            <person name="Schmutz J."/>
            <person name="Solheim H."/>
            <person name="Stahlberg J."/>
            <person name="Velez H."/>
            <person name="de Vries R.P."/>
            <person name="Wiebenga A."/>
            <person name="Woodward S."/>
            <person name="Yakovlev I."/>
            <person name="Garbelotto M."/>
            <person name="Martin F."/>
            <person name="Grigoriev I.V."/>
            <person name="Stenlid J."/>
        </authorList>
    </citation>
    <scope>NUCLEOTIDE SEQUENCE [LARGE SCALE GENOMIC DNA]</scope>
    <source>
        <strain evidence="2 3">TC 32-1</strain>
    </source>
</reference>
<keyword evidence="3" id="KW-1185">Reference proteome</keyword>
<organism evidence="2 3">
    <name type="scientific">Heterobasidion irregulare (strain TC 32-1)</name>
    <dbReference type="NCBI Taxonomy" id="747525"/>
    <lineage>
        <taxon>Eukaryota</taxon>
        <taxon>Fungi</taxon>
        <taxon>Dikarya</taxon>
        <taxon>Basidiomycota</taxon>
        <taxon>Agaricomycotina</taxon>
        <taxon>Agaricomycetes</taxon>
        <taxon>Russulales</taxon>
        <taxon>Bondarzewiaceae</taxon>
        <taxon>Heterobasidion</taxon>
        <taxon>Heterobasidion annosum species complex</taxon>
    </lineage>
</organism>
<dbReference type="GO" id="GO:0005884">
    <property type="term" value="C:actin filament"/>
    <property type="evidence" value="ECO:0007669"/>
    <property type="project" value="TreeGrafter"/>
</dbReference>
<protein>
    <submittedName>
        <fullName evidence="2">Uncharacterized protein</fullName>
    </submittedName>
</protein>
<feature type="compositionally biased region" description="Low complexity" evidence="1">
    <location>
        <begin position="275"/>
        <end position="291"/>
    </location>
</feature>
<dbReference type="PANTHER" id="PTHR45691:SF6">
    <property type="entry name" value="PROTEIN DIAPHANOUS"/>
    <property type="match status" value="1"/>
</dbReference>
<evidence type="ECO:0000313" key="3">
    <source>
        <dbReference type="Proteomes" id="UP000030671"/>
    </source>
</evidence>
<dbReference type="InterPro" id="IPR051412">
    <property type="entry name" value="Formin_Homology_Diaphanous_sf"/>
</dbReference>
<dbReference type="GeneID" id="20671887"/>
<dbReference type="KEGG" id="hir:HETIRDRAFT_377548"/>
<dbReference type="RefSeq" id="XP_009540868.1">
    <property type="nucleotide sequence ID" value="XM_009542573.1"/>
</dbReference>
<dbReference type="OrthoDB" id="3357813at2759"/>
<dbReference type="eggNOG" id="ENOG502S53D">
    <property type="taxonomic scope" value="Eukaryota"/>
</dbReference>
<dbReference type="PRINTS" id="PR01217">
    <property type="entry name" value="PRICHEXTENSN"/>
</dbReference>
<evidence type="ECO:0000313" key="2">
    <source>
        <dbReference type="EMBL" id="ETW86900.1"/>
    </source>
</evidence>
<feature type="region of interest" description="Disordered" evidence="1">
    <location>
        <begin position="623"/>
        <end position="740"/>
    </location>
</feature>
<name>W4KNE1_HETIT</name>
<gene>
    <name evidence="2" type="ORF">HETIRDRAFT_377548</name>
</gene>
<feature type="compositionally biased region" description="Basic and acidic residues" evidence="1">
    <location>
        <begin position="421"/>
        <end position="440"/>
    </location>
</feature>
<feature type="region of interest" description="Disordered" evidence="1">
    <location>
        <begin position="543"/>
        <end position="567"/>
    </location>
</feature>
<dbReference type="Proteomes" id="UP000030671">
    <property type="component" value="Unassembled WGS sequence"/>
</dbReference>
<sequence>MSSELPPTYERECPEGDASDVFAAPPPDEPQMLIMPATDALRFQQGFLGADGERAAIEGELQVKCAQPTRWRKLTMHLRTTESTADRSIELAHTAIVLYDPDPADDPDAPFPSSFPFAIPLTADTPQCIHTPQSALAHVLSATLHPADPAAPPLTKALAVHTRRFSSHTHTPAIAPVTRTIAAPARVDVQVPRTTFTAREPVPIYVTVPSPSRELVVQGGLRLRNIKAELVRTVRVRQGDPNDDPCADEEYDDEDDADDEDGGRLPLGVSHEQATEPSSSSSQATTTTTTTARRRAPTAVYKTVVSRSGALCRFHTSLPVRLRFVLHQSSPASSPSDPARPLPAGDFGLLDSDAECGSITQATLLHSVAFRLRVHVTFRNMVTRTEHVSTLALPLTFLPPPAPLPELEAGMDSAYHKKHDRPPARTVRGDDQDAAPHYEEGEAGPSAVVVSASGEPPPFEERDAPPSFAEASTSSRLPTFLESEQEIYVPPRSDDDDDDDDGHPIEPSLPPPPGLPAQPQPQPRHVIDGEGVLFGFPASAHFDGHAEDVDRTGAPTPPPTLEMATHDPDVTGLADLDLDMGLDMGLNMGLDLALDPDAPGTRAMQALGLGLGLGIGIALEQREETTARGPPPPPPPPMDDPSDPPPSIHSEYRSREGVPHQMPGAPASSPPPPHHHHHHHHLHNHHSPPQQLQPPATGEGGAPASHAPPPYLIPDDDDDGEGGHEHVARPPPYVDVMHEH</sequence>
<dbReference type="AlphaFoldDB" id="W4KNE1"/>
<feature type="compositionally biased region" description="Low complexity" evidence="1">
    <location>
        <begin position="687"/>
        <end position="696"/>
    </location>
</feature>